<gene>
    <name evidence="2" type="ORF">GCM10009627_13520</name>
</gene>
<evidence type="ECO:0000313" key="3">
    <source>
        <dbReference type="Proteomes" id="UP001501742"/>
    </source>
</evidence>
<proteinExistence type="predicted"/>
<evidence type="ECO:0000313" key="2">
    <source>
        <dbReference type="EMBL" id="GAA1493006.1"/>
    </source>
</evidence>
<dbReference type="RefSeq" id="WP_204606621.1">
    <property type="nucleotide sequence ID" value="NZ_BAAAJX010000005.1"/>
</dbReference>
<reference evidence="2 3" key="1">
    <citation type="journal article" date="2019" name="Int. J. Syst. Evol. Microbiol.">
        <title>The Global Catalogue of Microorganisms (GCM) 10K type strain sequencing project: providing services to taxonomists for standard genome sequencing and annotation.</title>
        <authorList>
            <consortium name="The Broad Institute Genomics Platform"/>
            <consortium name="The Broad Institute Genome Sequencing Center for Infectious Disease"/>
            <person name="Wu L."/>
            <person name="Ma J."/>
        </authorList>
    </citation>
    <scope>NUCLEOTIDE SEQUENCE [LARGE SCALE GENOMIC DNA]</scope>
    <source>
        <strain evidence="2 3">JCM 12140</strain>
    </source>
</reference>
<sequence length="660" mass="69090">MRPDRSSRFVLVAMVFSAAVAIAFALLATLDRSEQTFPTAHTALVVLDVPADVDLPRLLRERAEQDRIDFYRVQSDPDQAGRRIVHAVVGNPAAFARVFHDGMYRGGVAEQPVALGQGNTSTRGVYFSTASSAQASAFVSELRSVGVDARVEPAGWWTAVVFTIGRPGIGLALGASIVAAVMLGRLCGRSAARRLGVAEVLGVRRVRSSEAARTLRCQIVVASTATAAGSAVALALVGSQLPAVLAIAACVYWAHAVLFLGAMATGWPRTAAARMRAGRSAWRPRGRTALATSVLRVAAVTSVALAAGPLVDRVALLDQYRLAGETRIGCSHCTQPLLSGTLHPDEIEAAAPAFARLFRAVDDGRSVLASHPVAPVAHSVVPDVGNTLVVNREYLDRVQPALPDPWPSRTSVGPGEWALVVPEDGPPRATVIAQWREWFAFQREIDPTIVEPRAPVVVEYAPRSVFTFGAATDEAPLFADAPVIAVVPAASELLSGDFLTAAASNGQLLLDVDDPEQVVRSAGLTDVVGSMHRWPAVSAAHRSALVRTALAEAIAAALVLAVIVMAASIRASALRWTDRTRVREATGLGIGLLRTHARTLVAEGGVLVASVAVAVGAALALGAPWVPALVAASVIAWATSIAVVRSVTRSAGHEGDPDAI</sequence>
<name>A0ABN1ZBR0_9MICO</name>
<accession>A0ABN1ZBR0</accession>
<dbReference type="EMBL" id="BAAAJX010000005">
    <property type="protein sequence ID" value="GAA1493006.1"/>
    <property type="molecule type" value="Genomic_DNA"/>
</dbReference>
<keyword evidence="1" id="KW-0812">Transmembrane</keyword>
<evidence type="ECO:0008006" key="4">
    <source>
        <dbReference type="Google" id="ProtNLM"/>
    </source>
</evidence>
<keyword evidence="3" id="KW-1185">Reference proteome</keyword>
<keyword evidence="1" id="KW-1133">Transmembrane helix</keyword>
<organism evidence="2 3">
    <name type="scientific">Curtobacterium herbarum</name>
    <dbReference type="NCBI Taxonomy" id="150122"/>
    <lineage>
        <taxon>Bacteria</taxon>
        <taxon>Bacillati</taxon>
        <taxon>Actinomycetota</taxon>
        <taxon>Actinomycetes</taxon>
        <taxon>Micrococcales</taxon>
        <taxon>Microbacteriaceae</taxon>
        <taxon>Curtobacterium</taxon>
    </lineage>
</organism>
<feature type="transmembrane region" description="Helical" evidence="1">
    <location>
        <begin position="215"/>
        <end position="237"/>
    </location>
</feature>
<dbReference type="Proteomes" id="UP001501742">
    <property type="component" value="Unassembled WGS sequence"/>
</dbReference>
<keyword evidence="1" id="KW-0472">Membrane</keyword>
<feature type="transmembrane region" description="Helical" evidence="1">
    <location>
        <begin position="553"/>
        <end position="573"/>
    </location>
</feature>
<feature type="transmembrane region" description="Helical" evidence="1">
    <location>
        <begin position="600"/>
        <end position="619"/>
    </location>
</feature>
<feature type="transmembrane region" description="Helical" evidence="1">
    <location>
        <begin position="288"/>
        <end position="311"/>
    </location>
</feature>
<feature type="transmembrane region" description="Helical" evidence="1">
    <location>
        <begin position="625"/>
        <end position="644"/>
    </location>
</feature>
<feature type="transmembrane region" description="Helical" evidence="1">
    <location>
        <begin position="9"/>
        <end position="30"/>
    </location>
</feature>
<protein>
    <recommendedName>
        <fullName evidence="4">FtsX-like permease family protein</fullName>
    </recommendedName>
</protein>
<feature type="transmembrane region" description="Helical" evidence="1">
    <location>
        <begin position="156"/>
        <end position="184"/>
    </location>
</feature>
<evidence type="ECO:0000256" key="1">
    <source>
        <dbReference type="SAM" id="Phobius"/>
    </source>
</evidence>
<comment type="caution">
    <text evidence="2">The sequence shown here is derived from an EMBL/GenBank/DDBJ whole genome shotgun (WGS) entry which is preliminary data.</text>
</comment>
<feature type="transmembrane region" description="Helical" evidence="1">
    <location>
        <begin position="243"/>
        <end position="267"/>
    </location>
</feature>